<dbReference type="SUPFAM" id="SSF53335">
    <property type="entry name" value="S-adenosyl-L-methionine-dependent methyltransferases"/>
    <property type="match status" value="1"/>
</dbReference>
<keyword evidence="3" id="KW-0949">S-adenosyl-L-methionine</keyword>
<dbReference type="InterPro" id="IPR029063">
    <property type="entry name" value="SAM-dependent_MTases_sf"/>
</dbReference>
<keyword evidence="2" id="KW-0808">Transferase</keyword>
<comment type="caution">
    <text evidence="4">The sequence shown here is derived from an EMBL/GenBank/DDBJ whole genome shotgun (WGS) entry which is preliminary data.</text>
</comment>
<evidence type="ECO:0000313" key="4">
    <source>
        <dbReference type="EMBL" id="MCW1244471.1"/>
    </source>
</evidence>
<dbReference type="Pfam" id="PF02086">
    <property type="entry name" value="MethyltransfD12"/>
    <property type="match status" value="1"/>
</dbReference>
<dbReference type="EMBL" id="JAOSHO010000075">
    <property type="protein sequence ID" value="MCW1244471.1"/>
    <property type="molecule type" value="Genomic_DNA"/>
</dbReference>
<dbReference type="Proteomes" id="UP001061999">
    <property type="component" value="Unassembled WGS sequence"/>
</dbReference>
<reference evidence="4" key="1">
    <citation type="submission" date="2022-07" db="EMBL/GenBank/DDBJ databases">
        <title>Pseudomonas agronomica sp. nov.: a novel bacterium with biotechnological application in the synthesis of biofertilizers from valorized agricultural residues.</title>
        <authorList>
            <person name="Robas M."/>
            <person name="Fernandez V.M."/>
            <person name="Luna L."/>
            <person name="Provanza A."/>
            <person name="Jimenez P.A."/>
        </authorList>
    </citation>
    <scope>NUCLEOTIDE SEQUENCE</scope>
    <source>
        <strain evidence="4">SAICEU22T</strain>
    </source>
</reference>
<evidence type="ECO:0000313" key="5">
    <source>
        <dbReference type="Proteomes" id="UP001061999"/>
    </source>
</evidence>
<dbReference type="GO" id="GO:0008168">
    <property type="term" value="F:methyltransferase activity"/>
    <property type="evidence" value="ECO:0007669"/>
    <property type="project" value="UniProtKB-KW"/>
</dbReference>
<dbReference type="GO" id="GO:0032259">
    <property type="term" value="P:methylation"/>
    <property type="evidence" value="ECO:0007669"/>
    <property type="project" value="UniProtKB-KW"/>
</dbReference>
<evidence type="ECO:0000256" key="1">
    <source>
        <dbReference type="ARBA" id="ARBA00022603"/>
    </source>
</evidence>
<dbReference type="PANTHER" id="PTHR30481">
    <property type="entry name" value="DNA ADENINE METHYLASE"/>
    <property type="match status" value="1"/>
</dbReference>
<dbReference type="Gene3D" id="3.40.50.150">
    <property type="entry name" value="Vaccinia Virus protein VP39"/>
    <property type="match status" value="1"/>
</dbReference>
<keyword evidence="5" id="KW-1185">Reference proteome</keyword>
<protein>
    <submittedName>
        <fullName evidence="4">DNA adenine methylase</fullName>
    </submittedName>
</protein>
<sequence length="252" mass="29282">MRLTKAPSLPVQPVSVDIIVISDDDASMRYPGGKGKCYQRLINLMPPHQTYIESHLGGGAVMRNKKAARRNIGLDIDAKVIKLWQSKLLGTCELHQVDAVSFLEGYTFEGQELVYVDPPYVPETRRREKVYHCDYTEADHIRLLRCLVALPCNVMLSGYDCTLYNQELAGWRKVSFPAKTHVEMREEVVWMNFAPPSRLHDTRYLGETFRDRQTIQRRQTRLRNRIESLDPIERHELMQWMQELYGNDEEAA</sequence>
<keyword evidence="1 4" id="KW-0489">Methyltransferase</keyword>
<name>A0ABT3F6R4_9PSED</name>
<evidence type="ECO:0000256" key="2">
    <source>
        <dbReference type="ARBA" id="ARBA00022679"/>
    </source>
</evidence>
<evidence type="ECO:0000256" key="3">
    <source>
        <dbReference type="ARBA" id="ARBA00022691"/>
    </source>
</evidence>
<organism evidence="4 5">
    <name type="scientific">Pseudomonas agronomica</name>
    <dbReference type="NCBI Taxonomy" id="2979328"/>
    <lineage>
        <taxon>Bacteria</taxon>
        <taxon>Pseudomonadati</taxon>
        <taxon>Pseudomonadota</taxon>
        <taxon>Gammaproteobacteria</taxon>
        <taxon>Pseudomonadales</taxon>
        <taxon>Pseudomonadaceae</taxon>
        <taxon>Pseudomonas</taxon>
    </lineage>
</organism>
<proteinExistence type="predicted"/>
<gene>
    <name evidence="4" type="ORF">OC610_08645</name>
</gene>
<accession>A0ABT3F6R4</accession>
<dbReference type="InterPro" id="IPR012327">
    <property type="entry name" value="MeTrfase_D12"/>
</dbReference>
<dbReference type="RefSeq" id="WP_264427434.1">
    <property type="nucleotide sequence ID" value="NZ_JAOSHO010000075.1"/>
</dbReference>